<accession>A0A7X4YU21</accession>
<proteinExistence type="predicted"/>
<feature type="transmembrane region" description="Helical" evidence="1">
    <location>
        <begin position="29"/>
        <end position="45"/>
    </location>
</feature>
<dbReference type="EMBL" id="JAAAMU010000020">
    <property type="protein sequence ID" value="NBC72597.1"/>
    <property type="molecule type" value="Genomic_DNA"/>
</dbReference>
<gene>
    <name evidence="2" type="ORF">GT003_26670</name>
</gene>
<keyword evidence="1" id="KW-0812">Transmembrane</keyword>
<dbReference type="RefSeq" id="WP_161703747.1">
    <property type="nucleotide sequence ID" value="NZ_JAAAMU010000020.1"/>
</dbReference>
<dbReference type="AlphaFoldDB" id="A0A7X4YU21"/>
<keyword evidence="1" id="KW-1133">Transmembrane helix</keyword>
<organism evidence="2 3">
    <name type="scientific">Paenibacillus sacheonensis</name>
    <dbReference type="NCBI Taxonomy" id="742054"/>
    <lineage>
        <taxon>Bacteria</taxon>
        <taxon>Bacillati</taxon>
        <taxon>Bacillota</taxon>
        <taxon>Bacilli</taxon>
        <taxon>Bacillales</taxon>
        <taxon>Paenibacillaceae</taxon>
        <taxon>Paenibacillus</taxon>
    </lineage>
</organism>
<evidence type="ECO:0000313" key="2">
    <source>
        <dbReference type="EMBL" id="NBC72597.1"/>
    </source>
</evidence>
<reference evidence="2 3" key="1">
    <citation type="submission" date="2020-01" db="EMBL/GenBank/DDBJ databases">
        <title>Paenibacillus soybeanensis sp. nov. isolated from the nodules of soybean (Glycine max(L.) Merr).</title>
        <authorList>
            <person name="Wang H."/>
        </authorList>
    </citation>
    <scope>NUCLEOTIDE SEQUENCE [LARGE SCALE GENOMIC DNA]</scope>
    <source>
        <strain evidence="2 3">DSM 23054</strain>
    </source>
</reference>
<sequence length="75" mass="8647">MAWIVLVLSVIAVVYEYPRLRRAKQFKELWLFMILLAVGVLLSVAEELHLPIPDPLNWLTAIYKPMSRIVLSALN</sequence>
<evidence type="ECO:0000313" key="3">
    <source>
        <dbReference type="Proteomes" id="UP000558113"/>
    </source>
</evidence>
<keyword evidence="1" id="KW-0472">Membrane</keyword>
<dbReference type="OrthoDB" id="2440830at2"/>
<protein>
    <recommendedName>
        <fullName evidence="4">PrsW family intramembrane metalloprotease</fullName>
    </recommendedName>
</protein>
<dbReference type="Proteomes" id="UP000558113">
    <property type="component" value="Unassembled WGS sequence"/>
</dbReference>
<comment type="caution">
    <text evidence="2">The sequence shown here is derived from an EMBL/GenBank/DDBJ whole genome shotgun (WGS) entry which is preliminary data.</text>
</comment>
<evidence type="ECO:0008006" key="4">
    <source>
        <dbReference type="Google" id="ProtNLM"/>
    </source>
</evidence>
<name>A0A7X4YU21_9BACL</name>
<evidence type="ECO:0000256" key="1">
    <source>
        <dbReference type="SAM" id="Phobius"/>
    </source>
</evidence>
<keyword evidence="3" id="KW-1185">Reference proteome</keyword>